<evidence type="ECO:0000313" key="2">
    <source>
        <dbReference type="Proteomes" id="UP000680865"/>
    </source>
</evidence>
<accession>A0A919SUA8</accession>
<sequence>MLFLKRACRPDRSARNDQRGAGLRGFRACFGKGAGGAPASFTRQAQVTRVPGNKAVAGFSSATGETGETGAGF</sequence>
<gene>
    <name evidence="1" type="ORF">Aco04nite_56420</name>
</gene>
<dbReference type="EMBL" id="BOQP01000031">
    <property type="protein sequence ID" value="GIM77646.1"/>
    <property type="molecule type" value="Genomic_DNA"/>
</dbReference>
<name>A0A919SUA8_9ACTN</name>
<organism evidence="1 2">
    <name type="scientific">Winogradskya consettensis</name>
    <dbReference type="NCBI Taxonomy" id="113560"/>
    <lineage>
        <taxon>Bacteria</taxon>
        <taxon>Bacillati</taxon>
        <taxon>Actinomycetota</taxon>
        <taxon>Actinomycetes</taxon>
        <taxon>Micromonosporales</taxon>
        <taxon>Micromonosporaceae</taxon>
        <taxon>Winogradskya</taxon>
    </lineage>
</organism>
<keyword evidence="2" id="KW-1185">Reference proteome</keyword>
<proteinExistence type="predicted"/>
<comment type="caution">
    <text evidence="1">The sequence shown here is derived from an EMBL/GenBank/DDBJ whole genome shotgun (WGS) entry which is preliminary data.</text>
</comment>
<protein>
    <submittedName>
        <fullName evidence="1">Uncharacterized protein</fullName>
    </submittedName>
</protein>
<dbReference type="Proteomes" id="UP000680865">
    <property type="component" value="Unassembled WGS sequence"/>
</dbReference>
<dbReference type="AlphaFoldDB" id="A0A919SUA8"/>
<reference evidence="1" key="1">
    <citation type="submission" date="2021-03" db="EMBL/GenBank/DDBJ databases">
        <title>Whole genome shotgun sequence of Actinoplanes consettensis NBRC 14913.</title>
        <authorList>
            <person name="Komaki H."/>
            <person name="Tamura T."/>
        </authorList>
    </citation>
    <scope>NUCLEOTIDE SEQUENCE</scope>
    <source>
        <strain evidence="1">NBRC 14913</strain>
    </source>
</reference>
<evidence type="ECO:0000313" key="1">
    <source>
        <dbReference type="EMBL" id="GIM77646.1"/>
    </source>
</evidence>